<dbReference type="RefSeq" id="WP_180144162.1">
    <property type="nucleotide sequence ID" value="NZ_CAADHO010000009.1"/>
</dbReference>
<feature type="region of interest" description="Disordered" evidence="1">
    <location>
        <begin position="363"/>
        <end position="391"/>
    </location>
</feature>
<organism evidence="2 3">
    <name type="scientific">Desulfoluna butyratoxydans</name>
    <dbReference type="NCBI Taxonomy" id="231438"/>
    <lineage>
        <taxon>Bacteria</taxon>
        <taxon>Pseudomonadati</taxon>
        <taxon>Thermodesulfobacteriota</taxon>
        <taxon>Desulfobacteria</taxon>
        <taxon>Desulfobacterales</taxon>
        <taxon>Desulfolunaceae</taxon>
        <taxon>Desulfoluna</taxon>
    </lineage>
</organism>
<reference evidence="2 3" key="1">
    <citation type="submission" date="2019-03" db="EMBL/GenBank/DDBJ databases">
        <authorList>
            <person name="Nijsse B."/>
        </authorList>
    </citation>
    <scope>NUCLEOTIDE SEQUENCE [LARGE SCALE GENOMIC DNA]</scope>
    <source>
        <strain evidence="2">Desulfoluna butyratoxydans MSL71</strain>
    </source>
</reference>
<sequence>MQFPGLRPEAQVYSFEKLSHSQQEAFASIVGLMKSAVDKLNSANQKFTGCDKSKQRGFRPKKDNVNRMAFLSGGRGSGKTSLIYSLMNSREGEKTNSGGDTKMDYKLRKALGCLTPQIIWLRPIEMDSLPTPDYMMASILARVNEALNWFDEQVALKGEGAPPYPPMFYSGGDHSENARERFRRFEKNAVKAWHGNLAQHAARMDPDSYISDVLDTERARLKTMEEFSNVLRGLTEHHFSPCSDKKYLFVLPLDDFDLNPRISVKLIKLIRLISEPQLFTLVAGDIEVAEDVFNLDARDQLLHINERTNDPVDWGSSSAHSIVGRMAHESSSSAMRKLFPKSHTVKLDPMDWDEVFQFSQDRAMDSSQECEESSTKGEATEEPDDDSGKEKTIGEMLGAIPFEINTIPGGDRGDDGKQRDQYVAGYNVKSLKAFFDIEVRGLVFDERKALKATSPASLTLEKRTREDMVYTGPVLFKMNHRHAHDMWRMLDGYVQKKKEKENEKGTQNSDSKKFWVACVREIARELFLQSANDGEFFSKELCDTVMGAIQEDCYGKLQLDTHCLEIDQITGPRIHFSNPSTPGQVVVTQPKSWRVSATVEACPFNPSPHTVTLSSRAKAALMFLHDHLVLAEPSGIVGRSLMKKLDPPDWAHGLWPGGNGTGVKVPWPLPPLRSLWAHDLFSRCWAQVWEWMEEKETKYAIEDLISKGKEPFNLYLKYLWVKIGCGIFSGKEKKAELVPLASLTLYHLRQGNHTKESLIDYLKCERGASWKVLFANVEEGCRKKILSGYYKELEKQNNFCSEQTGGGNSRTEDGEYLELVKFIKTHVLVFLPDVAGRLRNTNESETAKDIEEVWKKHFAPKNLMNEILDEINELLCVDKEKKSRQEDGCPCGYIHGRRETLIRSWLAGIVCLMAPESGGKKEEWEAFLDKLNSVGDVGNRGNGNGSSGCLDEAPHIIKEILLEPDMVAEVRARRAKTAARFFDQGLFGELRFIYKPIRRSFASSIATHRERLVDRDFSPFYEDIVRASSLPDLERKAQARKLDVFLRIKGGGECSPSL</sequence>
<protein>
    <submittedName>
        <fullName evidence="2">Uncharacterized protein</fullName>
    </submittedName>
</protein>
<dbReference type="AlphaFoldDB" id="A0A4V6ILV0"/>
<accession>A0A4V6ILV0</accession>
<keyword evidence="3" id="KW-1185">Reference proteome</keyword>
<evidence type="ECO:0000313" key="2">
    <source>
        <dbReference type="EMBL" id="VFQ46448.1"/>
    </source>
</evidence>
<proteinExistence type="predicted"/>
<evidence type="ECO:0000256" key="1">
    <source>
        <dbReference type="SAM" id="MobiDB-lite"/>
    </source>
</evidence>
<dbReference type="EMBL" id="CAADHO010000009">
    <property type="protein sequence ID" value="VFQ46448.1"/>
    <property type="molecule type" value="Genomic_DNA"/>
</dbReference>
<gene>
    <name evidence="2" type="ORF">MSL71_41120</name>
</gene>
<evidence type="ECO:0000313" key="3">
    <source>
        <dbReference type="Proteomes" id="UP000507962"/>
    </source>
</evidence>
<name>A0A4V6ILV0_9BACT</name>
<dbReference type="Proteomes" id="UP000507962">
    <property type="component" value="Unassembled WGS sequence"/>
</dbReference>